<feature type="transmembrane region" description="Helical" evidence="1">
    <location>
        <begin position="84"/>
        <end position="104"/>
    </location>
</feature>
<protein>
    <submittedName>
        <fullName evidence="2">DUF2029 domain-containing protein</fullName>
    </submittedName>
</protein>
<gene>
    <name evidence="2" type="ORF">FVF75_01995</name>
</gene>
<name>A0A5D0RN22_9RHOB</name>
<accession>A0A5D0RN22</accession>
<feature type="transmembrane region" description="Helical" evidence="1">
    <location>
        <begin position="110"/>
        <end position="130"/>
    </location>
</feature>
<keyword evidence="1" id="KW-1133">Transmembrane helix</keyword>
<feature type="transmembrane region" description="Helical" evidence="1">
    <location>
        <begin position="142"/>
        <end position="161"/>
    </location>
</feature>
<evidence type="ECO:0000313" key="2">
    <source>
        <dbReference type="EMBL" id="TYB82980.1"/>
    </source>
</evidence>
<dbReference type="AlphaFoldDB" id="A0A5D0RN22"/>
<feature type="transmembrane region" description="Helical" evidence="1">
    <location>
        <begin position="254"/>
        <end position="279"/>
    </location>
</feature>
<keyword evidence="1" id="KW-0812">Transmembrane</keyword>
<organism evidence="2 3">
    <name type="scientific">Maritimibacter fusiformis</name>
    <dbReference type="NCBI Taxonomy" id="2603819"/>
    <lineage>
        <taxon>Bacteria</taxon>
        <taxon>Pseudomonadati</taxon>
        <taxon>Pseudomonadota</taxon>
        <taxon>Alphaproteobacteria</taxon>
        <taxon>Rhodobacterales</taxon>
        <taxon>Roseobacteraceae</taxon>
        <taxon>Maritimibacter</taxon>
    </lineage>
</organism>
<dbReference type="EMBL" id="VSIY01000003">
    <property type="protein sequence ID" value="TYB82980.1"/>
    <property type="molecule type" value="Genomic_DNA"/>
</dbReference>
<comment type="caution">
    <text evidence="2">The sequence shown here is derived from an EMBL/GenBank/DDBJ whole genome shotgun (WGS) entry which is preliminary data.</text>
</comment>
<reference evidence="2 3" key="1">
    <citation type="submission" date="2019-08" db="EMBL/GenBank/DDBJ databases">
        <title>Identification of a novel species of the genus Boseongicola.</title>
        <authorList>
            <person name="Zhang X.-Q."/>
        </authorList>
    </citation>
    <scope>NUCLEOTIDE SEQUENCE [LARGE SCALE GENOMIC DNA]</scope>
    <source>
        <strain evidence="2 3">HY14</strain>
    </source>
</reference>
<evidence type="ECO:0000256" key="1">
    <source>
        <dbReference type="SAM" id="Phobius"/>
    </source>
</evidence>
<feature type="transmembrane region" description="Helical" evidence="1">
    <location>
        <begin position="288"/>
        <end position="306"/>
    </location>
</feature>
<dbReference type="RefSeq" id="WP_148376070.1">
    <property type="nucleotide sequence ID" value="NZ_VSIY01000003.1"/>
</dbReference>
<feature type="transmembrane region" description="Helical" evidence="1">
    <location>
        <begin position="208"/>
        <end position="234"/>
    </location>
</feature>
<evidence type="ECO:0000313" key="3">
    <source>
        <dbReference type="Proteomes" id="UP000322080"/>
    </source>
</evidence>
<keyword evidence="3" id="KW-1185">Reference proteome</keyword>
<sequence length="541" mass="57346">MGRSNGVALGAFLVAVAVALSAVTLAKGGFYIAKHEGDTLHLMQMVLRMAAGDWPHLDFQTPIGVLAVAPIALIVKLGWGIGQALLMSQVLVAAVLLPAIWWVSHSRFTPGWGALFGGFSLVLILALVHGETESSVSFSMHYNRWAWALAYLAIALAVLPARGPERPVADGLVIGLALAGLVLLKVTYAVAFLPAVLIALIAARAWRVIGVAVLAGMAVAAVVTLMAGTPMFWLAYLRDLATVAGSDVRAQPGLALPAILSAPAYLGGNLVALAAVILLRQAGRMREGLVLLLLLPGFAYVTYQNFGNDPQWIGLVGLMLIMLEPGREIRNAMGWNVGKGIGLAAVALFAFAAPSALNLAYSPFRHLAVAAEDYSAILPGSGVHEDLFTPTRRVERVDGKVPLDGPGSPFAAYVDPTAREDLMVTFQGEELPICAIDLGMVTWFRAISDDLKASGLTEGKSAFVADILSSFWLYGAFEPLKHGAPWYYGGLPGFENADFLLVPLCAMSPPVRAQVLEAVEDAGATLNEVRRTETYILFAKG</sequence>
<feature type="transmembrane region" description="Helical" evidence="1">
    <location>
        <begin position="59"/>
        <end position="77"/>
    </location>
</feature>
<keyword evidence="1" id="KW-0472">Membrane</keyword>
<feature type="transmembrane region" description="Helical" evidence="1">
    <location>
        <begin position="341"/>
        <end position="361"/>
    </location>
</feature>
<proteinExistence type="predicted"/>
<feature type="transmembrane region" description="Helical" evidence="1">
    <location>
        <begin position="173"/>
        <end position="201"/>
    </location>
</feature>
<dbReference type="Proteomes" id="UP000322080">
    <property type="component" value="Unassembled WGS sequence"/>
</dbReference>